<sequence length="110" mass="12315">MTLVRIDEFDLWQCSLLDPSSWNCSSWPNHPLDCKIYPLVLILHEGSPWLGIDTNCPFSLHISREILQQKAAAIKSTDWARIPAPAKSALIVHLEKEGVDGVVPILSLED</sequence>
<dbReference type="EMBL" id="AP012342">
    <property type="protein sequence ID" value="BAM07549.1"/>
    <property type="molecule type" value="Genomic_DNA"/>
</dbReference>
<dbReference type="AlphaFoldDB" id="I0IQK0"/>
<accession>I0IQK0</accession>
<dbReference type="eggNOG" id="COG0727">
    <property type="taxonomic scope" value="Bacteria"/>
</dbReference>
<keyword evidence="2" id="KW-1185">Reference proteome</keyword>
<dbReference type="HOGENOM" id="CLU_2167847_0_0_0"/>
<dbReference type="STRING" id="1162668.LFE_1871"/>
<gene>
    <name evidence="1" type="ordered locus">LFE_1871</name>
</gene>
<dbReference type="PATRIC" id="fig|1162668.3.peg.2226"/>
<reference evidence="2" key="2">
    <citation type="submission" date="2012-03" db="EMBL/GenBank/DDBJ databases">
        <title>The complete genome sequence of the pioneer microbe on fresh volcanic deposit, Leptospirillum ferrooxidans strain C2-3.</title>
        <authorList>
            <person name="Fujimura R."/>
            <person name="Sato Y."/>
            <person name="Nishizawa T."/>
            <person name="Nanba K."/>
            <person name="Oshima K."/>
            <person name="Hattori M."/>
            <person name="Kamijo T."/>
            <person name="Ohta H."/>
        </authorList>
    </citation>
    <scope>NUCLEOTIDE SEQUENCE [LARGE SCALE GENOMIC DNA]</scope>
    <source>
        <strain evidence="2">C2-3</strain>
    </source>
</reference>
<organism evidence="1 2">
    <name type="scientific">Leptospirillum ferrooxidans (strain C2-3)</name>
    <dbReference type="NCBI Taxonomy" id="1162668"/>
    <lineage>
        <taxon>Bacteria</taxon>
        <taxon>Pseudomonadati</taxon>
        <taxon>Nitrospirota</taxon>
        <taxon>Nitrospiria</taxon>
        <taxon>Nitrospirales</taxon>
        <taxon>Nitrospiraceae</taxon>
        <taxon>Leptospirillum</taxon>
    </lineage>
</organism>
<reference evidence="1 2" key="1">
    <citation type="journal article" date="2012" name="J. Bacteriol.">
        <title>Complete Genome Sequence of Leptospirillum ferrooxidans Strain C2-3, Isolated from a Fresh Volcanic Ash Deposit on the Island of Miyake, Japan.</title>
        <authorList>
            <person name="Fujimura R."/>
            <person name="Sato Y."/>
            <person name="Nishizawa T."/>
            <person name="Oshima K."/>
            <person name="Kim S.-W."/>
            <person name="Hattori M."/>
            <person name="Kamijo T."/>
            <person name="Ohta H."/>
        </authorList>
    </citation>
    <scope>NUCLEOTIDE SEQUENCE [LARGE SCALE GENOMIC DNA]</scope>
    <source>
        <strain evidence="1 2">C2-3</strain>
    </source>
</reference>
<evidence type="ECO:0000313" key="2">
    <source>
        <dbReference type="Proteomes" id="UP000007382"/>
    </source>
</evidence>
<evidence type="ECO:0000313" key="1">
    <source>
        <dbReference type="EMBL" id="BAM07549.1"/>
    </source>
</evidence>
<dbReference type="KEGG" id="lfc:LFE_1871"/>
<proteinExistence type="predicted"/>
<dbReference type="Proteomes" id="UP000007382">
    <property type="component" value="Chromosome"/>
</dbReference>
<protein>
    <submittedName>
        <fullName evidence="1">Uncharacterized protein</fullName>
    </submittedName>
</protein>
<name>I0IQK0_LEPFC</name>